<name>A0ABR4XMR9_9PORP</name>
<accession>A0ABR4XMR9</accession>
<feature type="domain" description="Phosphoribosyltransferase" evidence="3">
    <location>
        <begin position="20"/>
        <end position="165"/>
    </location>
</feature>
<keyword evidence="5" id="KW-1185">Reference proteome</keyword>
<dbReference type="RefSeq" id="WP_036792472.1">
    <property type="nucleotide sequence ID" value="NZ_JQZV01000013.1"/>
</dbReference>
<dbReference type="InterPro" id="IPR029057">
    <property type="entry name" value="PRTase-like"/>
</dbReference>
<keyword evidence="4" id="KW-0808">Transferase</keyword>
<gene>
    <name evidence="4" type="ORF">HQ43_09600</name>
</gene>
<evidence type="ECO:0000313" key="4">
    <source>
        <dbReference type="EMBL" id="KGN92255.1"/>
    </source>
</evidence>
<reference evidence="4 5" key="1">
    <citation type="submission" date="2014-08" db="EMBL/GenBank/DDBJ databases">
        <title>Porphyromonas canoris strain:OH2762 Genome sequencing.</title>
        <authorList>
            <person name="Wallis C."/>
            <person name="Deusch O."/>
            <person name="O'Flynn C."/>
            <person name="Davis I."/>
            <person name="Jospin G."/>
            <person name="Darling A.E."/>
            <person name="Coil D.A."/>
            <person name="Alexiev A."/>
            <person name="Horsfall A."/>
            <person name="Kirkwood N."/>
            <person name="Harris S."/>
            <person name="Eisen J.A."/>
        </authorList>
    </citation>
    <scope>NUCLEOTIDE SEQUENCE [LARGE SCALE GENOMIC DNA]</scope>
    <source>
        <strain evidence="5">COT-108 OH2762</strain>
    </source>
</reference>
<evidence type="ECO:0000256" key="1">
    <source>
        <dbReference type="ARBA" id="ARBA00048811"/>
    </source>
</evidence>
<dbReference type="InterPro" id="IPR050408">
    <property type="entry name" value="HGPRT"/>
</dbReference>
<dbReference type="PANTHER" id="PTHR43340">
    <property type="entry name" value="HYPOXANTHINE-GUANINE PHOSPHORIBOSYLTRANSFERASE"/>
    <property type="match status" value="1"/>
</dbReference>
<evidence type="ECO:0000256" key="2">
    <source>
        <dbReference type="ARBA" id="ARBA00049402"/>
    </source>
</evidence>
<evidence type="ECO:0000259" key="3">
    <source>
        <dbReference type="Pfam" id="PF00156"/>
    </source>
</evidence>
<evidence type="ECO:0000313" key="5">
    <source>
        <dbReference type="Proteomes" id="UP000030101"/>
    </source>
</evidence>
<proteinExistence type="predicted"/>
<comment type="caution">
    <text evidence="4">The sequence shown here is derived from an EMBL/GenBank/DDBJ whole genome shotgun (WGS) entry which is preliminary data.</text>
</comment>
<dbReference type="Proteomes" id="UP000030101">
    <property type="component" value="Unassembled WGS sequence"/>
</dbReference>
<keyword evidence="4" id="KW-0328">Glycosyltransferase</keyword>
<comment type="catalytic activity">
    <reaction evidence="2">
        <text>IMP + diphosphate = hypoxanthine + 5-phospho-alpha-D-ribose 1-diphosphate</text>
        <dbReference type="Rhea" id="RHEA:17973"/>
        <dbReference type="ChEBI" id="CHEBI:17368"/>
        <dbReference type="ChEBI" id="CHEBI:33019"/>
        <dbReference type="ChEBI" id="CHEBI:58017"/>
        <dbReference type="ChEBI" id="CHEBI:58053"/>
        <dbReference type="EC" id="2.4.2.8"/>
    </reaction>
    <physiologicalReaction direction="right-to-left" evidence="2">
        <dbReference type="Rhea" id="RHEA:17975"/>
    </physiologicalReaction>
</comment>
<dbReference type="SUPFAM" id="SSF53271">
    <property type="entry name" value="PRTase-like"/>
    <property type="match status" value="1"/>
</dbReference>
<comment type="catalytic activity">
    <reaction evidence="1">
        <text>GMP + diphosphate = guanine + 5-phospho-alpha-D-ribose 1-diphosphate</text>
        <dbReference type="Rhea" id="RHEA:25424"/>
        <dbReference type="ChEBI" id="CHEBI:16235"/>
        <dbReference type="ChEBI" id="CHEBI:33019"/>
        <dbReference type="ChEBI" id="CHEBI:58017"/>
        <dbReference type="ChEBI" id="CHEBI:58115"/>
        <dbReference type="EC" id="2.4.2.8"/>
    </reaction>
    <physiologicalReaction direction="right-to-left" evidence="1">
        <dbReference type="Rhea" id="RHEA:25426"/>
    </physiologicalReaction>
</comment>
<dbReference type="EMBL" id="JQZV01000013">
    <property type="protein sequence ID" value="KGN92255.1"/>
    <property type="molecule type" value="Genomic_DNA"/>
</dbReference>
<organism evidence="4 5">
    <name type="scientific">Porphyromonas canoris</name>
    <dbReference type="NCBI Taxonomy" id="36875"/>
    <lineage>
        <taxon>Bacteria</taxon>
        <taxon>Pseudomonadati</taxon>
        <taxon>Bacteroidota</taxon>
        <taxon>Bacteroidia</taxon>
        <taxon>Bacteroidales</taxon>
        <taxon>Porphyromonadaceae</taxon>
        <taxon>Porphyromonas</taxon>
    </lineage>
</organism>
<dbReference type="GO" id="GO:0016757">
    <property type="term" value="F:glycosyltransferase activity"/>
    <property type="evidence" value="ECO:0007669"/>
    <property type="project" value="UniProtKB-KW"/>
</dbReference>
<dbReference type="PANTHER" id="PTHR43340:SF1">
    <property type="entry name" value="HYPOXANTHINE PHOSPHORIBOSYLTRANSFERASE"/>
    <property type="match status" value="1"/>
</dbReference>
<protein>
    <submittedName>
        <fullName evidence="4">Hypoxanthine phosphoribosyltransferase</fullName>
    </submittedName>
</protein>
<dbReference type="Gene3D" id="3.40.50.2020">
    <property type="match status" value="1"/>
</dbReference>
<dbReference type="Pfam" id="PF00156">
    <property type="entry name" value="Pribosyltran"/>
    <property type="match status" value="1"/>
</dbReference>
<sequence>MPAQITLNDKSFSIYIHDSEIQPQIKRMAKEIVADMGDKNPLFICILNGSFMFTSELMREIDGDYQLCFAQYASYSGTRSTGAIQEIMKPQISVEGRHVIILEDLIDSGLTLDHIRALYTSRGAKEVKLAVLLHKPDAPKVVDVKPDYLGLEIPPDFIVGHGLDYDGRGRLYKDIYKLIE</sequence>
<dbReference type="CDD" id="cd06223">
    <property type="entry name" value="PRTases_typeI"/>
    <property type="match status" value="1"/>
</dbReference>
<dbReference type="InterPro" id="IPR000836">
    <property type="entry name" value="PRTase_dom"/>
</dbReference>